<keyword evidence="2 3" id="KW-0064">Aspartyl protease</keyword>
<feature type="transmembrane region" description="Helical" evidence="4">
    <location>
        <begin position="459"/>
        <end position="480"/>
    </location>
</feature>
<evidence type="ECO:0000256" key="3">
    <source>
        <dbReference type="RuleBase" id="RU000454"/>
    </source>
</evidence>
<feature type="chain" id="PRO_5019247692" description="Peptidase A1 domain-containing protein" evidence="5">
    <location>
        <begin position="20"/>
        <end position="562"/>
    </location>
</feature>
<evidence type="ECO:0000313" key="7">
    <source>
        <dbReference type="EMBL" id="GBE83097.1"/>
    </source>
</evidence>
<sequence>MWSVLPIVLLYLLCRSVDALHFPVRVRTVAERSGSLISRANNDTILPVSNTQNSEYIVNITIGGREVPVLLDTGSSDLWVAGSVPSTTDLGISATLSYAVGNAGGDINTATLQFGNFTVDDQAYLLVANTSSFSVNIEAEGFEGLIGLGPNSGSVIRSRVGNSRGDNFLNRIFSQNVSSSNYLTITLGREGVSSSPSHGLLTISEIAPGYEDTANMQKLTVEKTHKLTDQDQHWQIYTDVNGVIGPDGQPMEVKSIVPKAPKGQLVVVFDSGYTFPQVPRAMSDMIYGRVQGAEYNENAGVWTIPCEQMLNISFKFGGQDYPVHPLDTSSSDFDMVNSLGQPVCVGTFQPITSAFSLLGEYDIILGMGFMRNVYALFDYGNFVENTSQDLGNPFIQLLSTTNLSQAHQDFVTARMNGVDATSSSSQWLVSSSQMQHSPESKEEKKKAYEEMILSRWPEIFVGCLIFVLIVAGLITWRCCIRCKRKRAKKQAEGLFPSGKIQSYKQLDDPSTATLSSGDLEMKQYQQDLHGPYRPDLENPFQADPVAYHQDDRSSYASSNFRP</sequence>
<name>A0A401GLN0_9APHY</name>
<dbReference type="RefSeq" id="XP_027614010.1">
    <property type="nucleotide sequence ID" value="XM_027758209.1"/>
</dbReference>
<dbReference type="AlphaFoldDB" id="A0A401GLN0"/>
<evidence type="ECO:0000256" key="4">
    <source>
        <dbReference type="SAM" id="Phobius"/>
    </source>
</evidence>
<evidence type="ECO:0000256" key="1">
    <source>
        <dbReference type="ARBA" id="ARBA00007447"/>
    </source>
</evidence>
<protein>
    <recommendedName>
        <fullName evidence="6">Peptidase A1 domain-containing protein</fullName>
    </recommendedName>
</protein>
<comment type="similarity">
    <text evidence="1 3">Belongs to the peptidase A1 family.</text>
</comment>
<evidence type="ECO:0000256" key="2">
    <source>
        <dbReference type="ARBA" id="ARBA00022750"/>
    </source>
</evidence>
<keyword evidence="4" id="KW-0812">Transmembrane</keyword>
<dbReference type="GeneID" id="38780014"/>
<dbReference type="STRING" id="139825.A0A401GLN0"/>
<evidence type="ECO:0000256" key="5">
    <source>
        <dbReference type="SAM" id="SignalP"/>
    </source>
</evidence>
<dbReference type="InterPro" id="IPR034164">
    <property type="entry name" value="Pepsin-like_dom"/>
</dbReference>
<evidence type="ECO:0000259" key="6">
    <source>
        <dbReference type="PROSITE" id="PS51767"/>
    </source>
</evidence>
<dbReference type="OrthoDB" id="15189at2759"/>
<keyword evidence="3" id="KW-0645">Protease</keyword>
<dbReference type="InterPro" id="IPR021109">
    <property type="entry name" value="Peptidase_aspartic_dom_sf"/>
</dbReference>
<dbReference type="InterPro" id="IPR033121">
    <property type="entry name" value="PEPTIDASE_A1"/>
</dbReference>
<dbReference type="PROSITE" id="PS00141">
    <property type="entry name" value="ASP_PROTEASE"/>
    <property type="match status" value="1"/>
</dbReference>
<dbReference type="PROSITE" id="PS51767">
    <property type="entry name" value="PEPTIDASE_A1"/>
    <property type="match status" value="1"/>
</dbReference>
<keyword evidence="4" id="KW-0472">Membrane</keyword>
<dbReference type="GO" id="GO:0006508">
    <property type="term" value="P:proteolysis"/>
    <property type="evidence" value="ECO:0007669"/>
    <property type="project" value="UniProtKB-KW"/>
</dbReference>
<accession>A0A401GLN0</accession>
<dbReference type="SUPFAM" id="SSF50630">
    <property type="entry name" value="Acid proteases"/>
    <property type="match status" value="1"/>
</dbReference>
<feature type="domain" description="Peptidase A1" evidence="6">
    <location>
        <begin position="56"/>
        <end position="387"/>
    </location>
</feature>
<dbReference type="PANTHER" id="PTHR47966">
    <property type="entry name" value="BETA-SITE APP-CLEAVING ENZYME, ISOFORM A-RELATED"/>
    <property type="match status" value="1"/>
</dbReference>
<dbReference type="PANTHER" id="PTHR47966:SF73">
    <property type="entry name" value="PEPTIDASE A1 DOMAIN-CONTAINING PROTEIN"/>
    <property type="match status" value="1"/>
</dbReference>
<dbReference type="PRINTS" id="PR00792">
    <property type="entry name" value="PEPSIN"/>
</dbReference>
<organism evidence="7 8">
    <name type="scientific">Sparassis crispa</name>
    <dbReference type="NCBI Taxonomy" id="139825"/>
    <lineage>
        <taxon>Eukaryota</taxon>
        <taxon>Fungi</taxon>
        <taxon>Dikarya</taxon>
        <taxon>Basidiomycota</taxon>
        <taxon>Agaricomycotina</taxon>
        <taxon>Agaricomycetes</taxon>
        <taxon>Polyporales</taxon>
        <taxon>Sparassidaceae</taxon>
        <taxon>Sparassis</taxon>
    </lineage>
</organism>
<dbReference type="CDD" id="cd05471">
    <property type="entry name" value="pepsin_like"/>
    <property type="match status" value="1"/>
</dbReference>
<dbReference type="InParanoid" id="A0A401GLN0"/>
<keyword evidence="5" id="KW-0732">Signal</keyword>
<dbReference type="InterPro" id="IPR001461">
    <property type="entry name" value="Aspartic_peptidase_A1"/>
</dbReference>
<dbReference type="InterPro" id="IPR001969">
    <property type="entry name" value="Aspartic_peptidase_AS"/>
</dbReference>
<keyword evidence="3" id="KW-0378">Hydrolase</keyword>
<dbReference type="Gene3D" id="2.40.70.10">
    <property type="entry name" value="Acid Proteases"/>
    <property type="match status" value="2"/>
</dbReference>
<dbReference type="Proteomes" id="UP000287166">
    <property type="component" value="Unassembled WGS sequence"/>
</dbReference>
<dbReference type="EMBL" id="BFAD01000005">
    <property type="protein sequence ID" value="GBE83097.1"/>
    <property type="molecule type" value="Genomic_DNA"/>
</dbReference>
<evidence type="ECO:0000313" key="8">
    <source>
        <dbReference type="Proteomes" id="UP000287166"/>
    </source>
</evidence>
<reference evidence="7 8" key="1">
    <citation type="journal article" date="2018" name="Sci. Rep.">
        <title>Genome sequence of the cauliflower mushroom Sparassis crispa (Hanabiratake) and its association with beneficial usage.</title>
        <authorList>
            <person name="Kiyama R."/>
            <person name="Furutani Y."/>
            <person name="Kawaguchi K."/>
            <person name="Nakanishi T."/>
        </authorList>
    </citation>
    <scope>NUCLEOTIDE SEQUENCE [LARGE SCALE GENOMIC DNA]</scope>
</reference>
<comment type="caution">
    <text evidence="7">The sequence shown here is derived from an EMBL/GenBank/DDBJ whole genome shotgun (WGS) entry which is preliminary data.</text>
</comment>
<feature type="signal peptide" evidence="5">
    <location>
        <begin position="1"/>
        <end position="19"/>
    </location>
</feature>
<gene>
    <name evidence="7" type="ORF">SCP_0501440</name>
</gene>
<keyword evidence="8" id="KW-1185">Reference proteome</keyword>
<dbReference type="Pfam" id="PF00026">
    <property type="entry name" value="Asp"/>
    <property type="match status" value="1"/>
</dbReference>
<proteinExistence type="inferred from homology"/>
<keyword evidence="4" id="KW-1133">Transmembrane helix</keyword>
<dbReference type="GO" id="GO:0004190">
    <property type="term" value="F:aspartic-type endopeptidase activity"/>
    <property type="evidence" value="ECO:0007669"/>
    <property type="project" value="UniProtKB-KW"/>
</dbReference>